<accession>W2RL17</accession>
<dbReference type="SUPFAM" id="SSF55729">
    <property type="entry name" value="Acyl-CoA N-acyltransferases (Nat)"/>
    <property type="match status" value="1"/>
</dbReference>
<gene>
    <name evidence="3" type="ORF">HMPREF1541_08660</name>
</gene>
<dbReference type="GO" id="GO:0016747">
    <property type="term" value="F:acyltransferase activity, transferring groups other than amino-acyl groups"/>
    <property type="evidence" value="ECO:0007669"/>
    <property type="project" value="InterPro"/>
</dbReference>
<keyword evidence="4" id="KW-1185">Reference proteome</keyword>
<proteinExistence type="predicted"/>
<dbReference type="Pfam" id="PF00583">
    <property type="entry name" value="Acetyltransf_1"/>
    <property type="match status" value="1"/>
</dbReference>
<dbReference type="OrthoDB" id="410198at2759"/>
<dbReference type="InterPro" id="IPR016181">
    <property type="entry name" value="Acyl_CoA_acyltransferase"/>
</dbReference>
<organism evidence="3 4">
    <name type="scientific">Cyphellophora europaea (strain CBS 101466)</name>
    <name type="common">Phialophora europaea</name>
    <dbReference type="NCBI Taxonomy" id="1220924"/>
    <lineage>
        <taxon>Eukaryota</taxon>
        <taxon>Fungi</taxon>
        <taxon>Dikarya</taxon>
        <taxon>Ascomycota</taxon>
        <taxon>Pezizomycotina</taxon>
        <taxon>Eurotiomycetes</taxon>
        <taxon>Chaetothyriomycetidae</taxon>
        <taxon>Chaetothyriales</taxon>
        <taxon>Cyphellophoraceae</taxon>
        <taxon>Cyphellophora</taxon>
    </lineage>
</organism>
<evidence type="ECO:0000259" key="2">
    <source>
        <dbReference type="PROSITE" id="PS51186"/>
    </source>
</evidence>
<reference evidence="3 4" key="1">
    <citation type="submission" date="2013-03" db="EMBL/GenBank/DDBJ databases">
        <title>The Genome Sequence of Phialophora europaea CBS 101466.</title>
        <authorList>
            <consortium name="The Broad Institute Genomics Platform"/>
            <person name="Cuomo C."/>
            <person name="de Hoog S."/>
            <person name="Gorbushina A."/>
            <person name="Walker B."/>
            <person name="Young S.K."/>
            <person name="Zeng Q."/>
            <person name="Gargeya S."/>
            <person name="Fitzgerald M."/>
            <person name="Haas B."/>
            <person name="Abouelleil A."/>
            <person name="Allen A.W."/>
            <person name="Alvarado L."/>
            <person name="Arachchi H.M."/>
            <person name="Berlin A.M."/>
            <person name="Chapman S.B."/>
            <person name="Gainer-Dewar J."/>
            <person name="Goldberg J."/>
            <person name="Griggs A."/>
            <person name="Gujja S."/>
            <person name="Hansen M."/>
            <person name="Howarth C."/>
            <person name="Imamovic A."/>
            <person name="Ireland A."/>
            <person name="Larimer J."/>
            <person name="McCowan C."/>
            <person name="Murphy C."/>
            <person name="Pearson M."/>
            <person name="Poon T.W."/>
            <person name="Priest M."/>
            <person name="Roberts A."/>
            <person name="Saif S."/>
            <person name="Shea T."/>
            <person name="Sisk P."/>
            <person name="Sykes S."/>
            <person name="Wortman J."/>
            <person name="Nusbaum C."/>
            <person name="Birren B."/>
        </authorList>
    </citation>
    <scope>NUCLEOTIDE SEQUENCE [LARGE SCALE GENOMIC DNA]</scope>
    <source>
        <strain evidence="3 4">CBS 101466</strain>
    </source>
</reference>
<dbReference type="PANTHER" id="PTHR42791">
    <property type="entry name" value="GNAT FAMILY ACETYLTRANSFERASE"/>
    <property type="match status" value="1"/>
</dbReference>
<feature type="compositionally biased region" description="Polar residues" evidence="1">
    <location>
        <begin position="21"/>
        <end position="30"/>
    </location>
</feature>
<evidence type="ECO:0000256" key="1">
    <source>
        <dbReference type="SAM" id="MobiDB-lite"/>
    </source>
</evidence>
<protein>
    <recommendedName>
        <fullName evidence="2">N-acetyltransferase domain-containing protein</fullName>
    </recommendedName>
</protein>
<sequence>MASTISAQGPEPELGPEPERATSSQPSSTAKAEMHLLPMTICSGKAAIQHATATYAEAFSTDPYQRYSLTPIRPSSSNDKATHPIHSPAVRTHLWRYLVTQAAVNGGHIVNATGDWSSVGIYFDPGTSDAGSTRMLLPFPPHTGGSSVLGTALWIVVRVGPRMLWRGAAYDAALRRLRKRYFKAERLRRRDFFYVAVLATLEGRRGEGLGSAWIRWLQARAAEVGRPVWLETSTEGARRMYERCGFRCVGCERMGVGWVDEEGWWVEDERARREAKGVALWGMVWWPEGVEEERR</sequence>
<dbReference type="Gene3D" id="3.40.630.30">
    <property type="match status" value="1"/>
</dbReference>
<dbReference type="RefSeq" id="XP_008721201.1">
    <property type="nucleotide sequence ID" value="XM_008722979.1"/>
</dbReference>
<dbReference type="VEuPathDB" id="FungiDB:HMPREF1541_08660"/>
<dbReference type="eggNOG" id="ENOG502RYMB">
    <property type="taxonomic scope" value="Eukaryota"/>
</dbReference>
<dbReference type="STRING" id="1220924.W2RL17"/>
<dbReference type="PANTHER" id="PTHR42791:SF1">
    <property type="entry name" value="N-ACETYLTRANSFERASE DOMAIN-CONTAINING PROTEIN"/>
    <property type="match status" value="1"/>
</dbReference>
<dbReference type="InParanoid" id="W2RL17"/>
<feature type="region of interest" description="Disordered" evidence="1">
    <location>
        <begin position="1"/>
        <end position="30"/>
    </location>
</feature>
<dbReference type="AlphaFoldDB" id="W2RL17"/>
<evidence type="ECO:0000313" key="3">
    <source>
        <dbReference type="EMBL" id="ETN36383.1"/>
    </source>
</evidence>
<evidence type="ECO:0000313" key="4">
    <source>
        <dbReference type="Proteomes" id="UP000030752"/>
    </source>
</evidence>
<dbReference type="InterPro" id="IPR000182">
    <property type="entry name" value="GNAT_dom"/>
</dbReference>
<dbReference type="PROSITE" id="PS51186">
    <property type="entry name" value="GNAT"/>
    <property type="match status" value="1"/>
</dbReference>
<dbReference type="Proteomes" id="UP000030752">
    <property type="component" value="Unassembled WGS sequence"/>
</dbReference>
<dbReference type="HOGENOM" id="CLU_069195_2_0_1"/>
<feature type="domain" description="N-acetyltransferase" evidence="2">
    <location>
        <begin position="107"/>
        <end position="267"/>
    </location>
</feature>
<name>W2RL17_CYPE1</name>
<dbReference type="InterPro" id="IPR052523">
    <property type="entry name" value="Trichothecene_AcTrans"/>
</dbReference>
<dbReference type="GeneID" id="19975999"/>
<dbReference type="EMBL" id="KB822725">
    <property type="protein sequence ID" value="ETN36383.1"/>
    <property type="molecule type" value="Genomic_DNA"/>
</dbReference>